<reference evidence="2 3" key="1">
    <citation type="journal article" date="2018" name="BMC Genomics">
        <title>Genomic comparison of Trypanosoma conorhini and Trypanosoma rangeli to Trypanosoma cruzi strains of high and low virulence.</title>
        <authorList>
            <person name="Bradwell K.R."/>
            <person name="Koparde V.N."/>
            <person name="Matveyev A.V."/>
            <person name="Serrano M.G."/>
            <person name="Alves J.M."/>
            <person name="Parikh H."/>
            <person name="Huang B."/>
            <person name="Lee V."/>
            <person name="Espinosa-Alvarez O."/>
            <person name="Ortiz P.A."/>
            <person name="Costa-Martins A.G."/>
            <person name="Teixeira M.M."/>
            <person name="Buck G.A."/>
        </authorList>
    </citation>
    <scope>NUCLEOTIDE SEQUENCE [LARGE SCALE GENOMIC DNA]</scope>
    <source>
        <strain evidence="2 3">025E</strain>
    </source>
</reference>
<sequence length="754" mass="81457">MSPLLVLYSLAVDLRAAGQELRVTNDFVPERECIEANSTVVEHGVSGEFAGSHGVNDIRAWVTLLVDVRALWQELGYNEAVVGGGLGRGCWWKYMNMTELQKDAEEYVKNFATGARDLLQSTASEMQALQCLANNLMARKLGGGVAPLRGPGSALAAATGLRATSPTSGFALGTDAAEGTPAACLLGAPQLKLGDARPLTPHAAETATGLTSSVQRTPCVPAPDDPGNETGNGGKDAVLQSRQPTSAVCAGEATGATVPRPTVSLAPGLASVTDRNGLPGAVLFLLPAPRRKNLKDNASVSARKARVLELNELELMVKEFLKTDIGWTDLTLNLEGRFMGSPPSQMWFAEGQARLETGEREAVVRTRHPRSRVAKRLALVALAREHFPRELAYYLQLHASEFSFLDLTTLSCGSDHSDAELFGSGANVLTVVLRLLEKSEPAQAPFSWVLETSEAMEGRRGGEGQLQPTPLRYHAALLSKFKSVISERTGGEDEGAVVVLCSVLRAATNRFAGDKGEQLWREYECHTPPPVSTSRELALYMFNAFFGEDSQGGCLQFFAEALPLKDNIILWKGIAKLRVQDRLLPIAEAYASSMQAAIRDVILLSCRNNFPCALHRILLQAETRPTSPLVSAAREVMHKPLFSSTTSLLRKSMEDATTNATEAAFEILQAAVRRKFYDNLEVKARVTEEGGSYTCELLLLSRENEKAMPEILGRAEGTSEGEARGLASIAALKSHHWREYEELMGGGAALLQSD</sequence>
<comment type="caution">
    <text evidence="2">The sequence shown here is derived from an EMBL/GenBank/DDBJ whole genome shotgun (WGS) entry which is preliminary data.</text>
</comment>
<evidence type="ECO:0000256" key="1">
    <source>
        <dbReference type="SAM" id="SignalP"/>
    </source>
</evidence>
<protein>
    <submittedName>
        <fullName evidence="2">Uncharacterized protein</fullName>
    </submittedName>
</protein>
<evidence type="ECO:0000313" key="3">
    <source>
        <dbReference type="Proteomes" id="UP000284403"/>
    </source>
</evidence>
<gene>
    <name evidence="2" type="ORF">Tco025E_03498</name>
</gene>
<dbReference type="EMBL" id="MKKU01000150">
    <property type="protein sequence ID" value="RNF21717.1"/>
    <property type="molecule type" value="Genomic_DNA"/>
</dbReference>
<dbReference type="RefSeq" id="XP_029229627.1">
    <property type="nucleotide sequence ID" value="XM_029370416.1"/>
</dbReference>
<organism evidence="2 3">
    <name type="scientific">Trypanosoma conorhini</name>
    <dbReference type="NCBI Taxonomy" id="83891"/>
    <lineage>
        <taxon>Eukaryota</taxon>
        <taxon>Discoba</taxon>
        <taxon>Euglenozoa</taxon>
        <taxon>Kinetoplastea</taxon>
        <taxon>Metakinetoplastina</taxon>
        <taxon>Trypanosomatida</taxon>
        <taxon>Trypanosomatidae</taxon>
        <taxon>Trypanosoma</taxon>
    </lineage>
</organism>
<proteinExistence type="predicted"/>
<evidence type="ECO:0000313" key="2">
    <source>
        <dbReference type="EMBL" id="RNF21717.1"/>
    </source>
</evidence>
<keyword evidence="1" id="KW-0732">Signal</keyword>
<dbReference type="GeneID" id="40317109"/>
<dbReference type="OrthoDB" id="252633at2759"/>
<name>A0A422PW46_9TRYP</name>
<accession>A0A422PW46</accession>
<dbReference type="AlphaFoldDB" id="A0A422PW46"/>
<feature type="signal peptide" evidence="1">
    <location>
        <begin position="1"/>
        <end position="18"/>
    </location>
</feature>
<dbReference type="Proteomes" id="UP000284403">
    <property type="component" value="Unassembled WGS sequence"/>
</dbReference>
<keyword evidence="3" id="KW-1185">Reference proteome</keyword>
<feature type="chain" id="PRO_5019361569" evidence="1">
    <location>
        <begin position="19"/>
        <end position="754"/>
    </location>
</feature>